<organism evidence="1 2">
    <name type="scientific">Lasius niger</name>
    <name type="common">Black garden ant</name>
    <dbReference type="NCBI Taxonomy" id="67767"/>
    <lineage>
        <taxon>Eukaryota</taxon>
        <taxon>Metazoa</taxon>
        <taxon>Ecdysozoa</taxon>
        <taxon>Arthropoda</taxon>
        <taxon>Hexapoda</taxon>
        <taxon>Insecta</taxon>
        <taxon>Pterygota</taxon>
        <taxon>Neoptera</taxon>
        <taxon>Endopterygota</taxon>
        <taxon>Hymenoptera</taxon>
        <taxon>Apocrita</taxon>
        <taxon>Aculeata</taxon>
        <taxon>Formicoidea</taxon>
        <taxon>Formicidae</taxon>
        <taxon>Formicinae</taxon>
        <taxon>Lasius</taxon>
        <taxon>Lasius</taxon>
    </lineage>
</organism>
<accession>A0A0J7KB26</accession>
<proteinExistence type="predicted"/>
<dbReference type="Proteomes" id="UP000036403">
    <property type="component" value="Unassembled WGS sequence"/>
</dbReference>
<comment type="caution">
    <text evidence="1">The sequence shown here is derived from an EMBL/GenBank/DDBJ whole genome shotgun (WGS) entry which is preliminary data.</text>
</comment>
<dbReference type="AlphaFoldDB" id="A0A0J7KB26"/>
<keyword evidence="2" id="KW-1185">Reference proteome</keyword>
<dbReference type="EMBL" id="LBMM01010255">
    <property type="protein sequence ID" value="KMQ87573.1"/>
    <property type="molecule type" value="Genomic_DNA"/>
</dbReference>
<reference evidence="1 2" key="1">
    <citation type="submission" date="2015-04" db="EMBL/GenBank/DDBJ databases">
        <title>Lasius niger genome sequencing.</title>
        <authorList>
            <person name="Konorov E.A."/>
            <person name="Nikitin M.A."/>
            <person name="Kirill M.V."/>
            <person name="Chang P."/>
        </authorList>
    </citation>
    <scope>NUCLEOTIDE SEQUENCE [LARGE SCALE GENOMIC DNA]</scope>
    <source>
        <tissue evidence="1">Whole</tissue>
    </source>
</reference>
<name>A0A0J7KB26_LASNI</name>
<evidence type="ECO:0000313" key="2">
    <source>
        <dbReference type="Proteomes" id="UP000036403"/>
    </source>
</evidence>
<gene>
    <name evidence="1" type="ORF">RF55_13104</name>
</gene>
<dbReference type="PaxDb" id="67767-A0A0J7KB26"/>
<sequence>MDKLALMRNLKLEDSDAIQLLIGGINIYVKCIASSLRVDSLNQFLREMQHITANCVDAVKRFTPLNPKFDRLNNNNSKFAKGSDTNCTSAKGVQQLKAGKPDSHCVYCRGKDHVRNECPKLKKKEASKPPQSTGQPKAVAIVEATSDGTASTVACVQGNMVKMSFAYPVVKIVKIDSFVCDKSALVDTGSPISFINASTFKEITKACDVSLRRVDKNYESIEGHSINILGIWSTSIVFE</sequence>
<evidence type="ECO:0000313" key="1">
    <source>
        <dbReference type="EMBL" id="KMQ87573.1"/>
    </source>
</evidence>
<protein>
    <submittedName>
        <fullName evidence="1">Pol polyprotein</fullName>
    </submittedName>
</protein>